<dbReference type="GO" id="GO:0000155">
    <property type="term" value="F:phosphorelay sensor kinase activity"/>
    <property type="evidence" value="ECO:0007669"/>
    <property type="project" value="InterPro"/>
</dbReference>
<evidence type="ECO:0000313" key="18">
    <source>
        <dbReference type="Proteomes" id="UP000036834"/>
    </source>
</evidence>
<feature type="domain" description="Histidine kinase/HSP90-like ATPase" evidence="15">
    <location>
        <begin position="471"/>
        <end position="579"/>
    </location>
</feature>
<evidence type="ECO:0000259" key="15">
    <source>
        <dbReference type="SMART" id="SM00387"/>
    </source>
</evidence>
<dbReference type="Gene3D" id="3.30.565.10">
    <property type="entry name" value="Histidine kinase-like ATPase, C-terminal domain"/>
    <property type="match status" value="1"/>
</dbReference>
<dbReference type="InterPro" id="IPR011620">
    <property type="entry name" value="Sig_transdc_His_kinase_LytS_TM"/>
</dbReference>
<dbReference type="Proteomes" id="UP000036834">
    <property type="component" value="Unassembled WGS sequence"/>
</dbReference>
<keyword evidence="5" id="KW-0597">Phosphoprotein</keyword>
<evidence type="ECO:0000256" key="4">
    <source>
        <dbReference type="ARBA" id="ARBA00022475"/>
    </source>
</evidence>
<comment type="catalytic activity">
    <reaction evidence="1">
        <text>ATP + protein L-histidine = ADP + protein N-phospho-L-histidine.</text>
        <dbReference type="EC" id="2.7.13.3"/>
    </reaction>
</comment>
<evidence type="ECO:0000256" key="11">
    <source>
        <dbReference type="ARBA" id="ARBA00022989"/>
    </source>
</evidence>
<evidence type="ECO:0000256" key="10">
    <source>
        <dbReference type="ARBA" id="ARBA00022840"/>
    </source>
</evidence>
<dbReference type="Pfam" id="PF07694">
    <property type="entry name" value="5TM-5TMR_LYT"/>
    <property type="match status" value="1"/>
</dbReference>
<dbReference type="AlphaFoldDB" id="A0A0K9YTU9"/>
<dbReference type="Pfam" id="PF02518">
    <property type="entry name" value="HATPase_c"/>
    <property type="match status" value="1"/>
</dbReference>
<evidence type="ECO:0000256" key="2">
    <source>
        <dbReference type="ARBA" id="ARBA00004651"/>
    </source>
</evidence>
<keyword evidence="9 17" id="KW-0418">Kinase</keyword>
<dbReference type="SMART" id="SM00387">
    <property type="entry name" value="HATPase_c"/>
    <property type="match status" value="1"/>
</dbReference>
<name>A0A0K9YTU9_9BACL</name>
<reference evidence="16 19" key="3">
    <citation type="submission" date="2019-06" db="EMBL/GenBank/DDBJ databases">
        <title>Whole genome shotgun sequence of Brevibacillus reuszeri NBRC 15719.</title>
        <authorList>
            <person name="Hosoyama A."/>
            <person name="Uohara A."/>
            <person name="Ohji S."/>
            <person name="Ichikawa N."/>
        </authorList>
    </citation>
    <scope>NUCLEOTIDE SEQUENCE [LARGE SCALE GENOMIC DNA]</scope>
    <source>
        <strain evidence="16 19">NBRC 15719</strain>
    </source>
</reference>
<comment type="subcellular location">
    <subcellularLocation>
        <location evidence="2">Cell membrane</location>
        <topology evidence="2">Multi-pass membrane protein</topology>
    </subcellularLocation>
</comment>
<evidence type="ECO:0000256" key="6">
    <source>
        <dbReference type="ARBA" id="ARBA00022679"/>
    </source>
</evidence>
<evidence type="ECO:0000313" key="16">
    <source>
        <dbReference type="EMBL" id="GED66391.1"/>
    </source>
</evidence>
<dbReference type="STRING" id="54915.ADS79_21245"/>
<dbReference type="EMBL" id="BJON01000002">
    <property type="protein sequence ID" value="GED66391.1"/>
    <property type="molecule type" value="Genomic_DNA"/>
</dbReference>
<dbReference type="GO" id="GO:0071555">
    <property type="term" value="P:cell wall organization"/>
    <property type="evidence" value="ECO:0007669"/>
    <property type="project" value="InterPro"/>
</dbReference>
<keyword evidence="8" id="KW-0547">Nucleotide-binding</keyword>
<dbReference type="PANTHER" id="PTHR34220">
    <property type="entry name" value="SENSOR HISTIDINE KINASE YPDA"/>
    <property type="match status" value="1"/>
</dbReference>
<dbReference type="InterPro" id="IPR029016">
    <property type="entry name" value="GAF-like_dom_sf"/>
</dbReference>
<evidence type="ECO:0000256" key="13">
    <source>
        <dbReference type="ARBA" id="ARBA00023136"/>
    </source>
</evidence>
<evidence type="ECO:0000256" key="1">
    <source>
        <dbReference type="ARBA" id="ARBA00000085"/>
    </source>
</evidence>
<evidence type="ECO:0000256" key="3">
    <source>
        <dbReference type="ARBA" id="ARBA00012438"/>
    </source>
</evidence>
<keyword evidence="6" id="KW-0808">Transferase</keyword>
<dbReference type="InterPro" id="IPR050640">
    <property type="entry name" value="Bact_2-comp_sensor_kinase"/>
</dbReference>
<evidence type="ECO:0000313" key="17">
    <source>
        <dbReference type="EMBL" id="KNB72072.1"/>
    </source>
</evidence>
<comment type="caution">
    <text evidence="17">The sequence shown here is derived from an EMBL/GenBank/DDBJ whole genome shotgun (WGS) entry which is preliminary data.</text>
</comment>
<dbReference type="PANTHER" id="PTHR34220:SF7">
    <property type="entry name" value="SENSOR HISTIDINE KINASE YPDA"/>
    <property type="match status" value="1"/>
</dbReference>
<evidence type="ECO:0000256" key="8">
    <source>
        <dbReference type="ARBA" id="ARBA00022741"/>
    </source>
</evidence>
<accession>A0A0K9YTU9</accession>
<keyword evidence="7 14" id="KW-0812">Transmembrane</keyword>
<feature type="transmembrane region" description="Helical" evidence="14">
    <location>
        <begin position="44"/>
        <end position="74"/>
    </location>
</feature>
<dbReference type="InterPro" id="IPR003594">
    <property type="entry name" value="HATPase_dom"/>
</dbReference>
<dbReference type="Proteomes" id="UP000319578">
    <property type="component" value="Unassembled WGS sequence"/>
</dbReference>
<evidence type="ECO:0000256" key="5">
    <source>
        <dbReference type="ARBA" id="ARBA00022553"/>
    </source>
</evidence>
<dbReference type="EC" id="2.7.13.3" evidence="3"/>
<evidence type="ECO:0000313" key="19">
    <source>
        <dbReference type="Proteomes" id="UP000319578"/>
    </source>
</evidence>
<keyword evidence="13 14" id="KW-0472">Membrane</keyword>
<feature type="transmembrane region" description="Helical" evidence="14">
    <location>
        <begin position="120"/>
        <end position="142"/>
    </location>
</feature>
<dbReference type="Pfam" id="PF06580">
    <property type="entry name" value="His_kinase"/>
    <property type="match status" value="1"/>
</dbReference>
<dbReference type="SUPFAM" id="SSF55874">
    <property type="entry name" value="ATPase domain of HSP90 chaperone/DNA topoisomerase II/histidine kinase"/>
    <property type="match status" value="1"/>
</dbReference>
<reference evidence="17" key="2">
    <citation type="submission" date="2015-07" db="EMBL/GenBank/DDBJ databases">
        <title>MeaNS - Measles Nucleotide Surveillance Program.</title>
        <authorList>
            <person name="Tran T."/>
            <person name="Druce J."/>
        </authorList>
    </citation>
    <scope>NUCLEOTIDE SEQUENCE</scope>
    <source>
        <strain evidence="17">DSM 9887</strain>
    </source>
</reference>
<keyword evidence="12" id="KW-0902">Two-component regulatory system</keyword>
<keyword evidence="11 14" id="KW-1133">Transmembrane helix</keyword>
<dbReference type="InterPro" id="IPR036890">
    <property type="entry name" value="HATPase_C_sf"/>
</dbReference>
<evidence type="ECO:0000256" key="7">
    <source>
        <dbReference type="ARBA" id="ARBA00022692"/>
    </source>
</evidence>
<evidence type="ECO:0000256" key="9">
    <source>
        <dbReference type="ARBA" id="ARBA00022777"/>
    </source>
</evidence>
<dbReference type="Gene3D" id="3.30.450.40">
    <property type="match status" value="1"/>
</dbReference>
<organism evidence="17 18">
    <name type="scientific">Brevibacillus reuszeri</name>
    <dbReference type="NCBI Taxonomy" id="54915"/>
    <lineage>
        <taxon>Bacteria</taxon>
        <taxon>Bacillati</taxon>
        <taxon>Bacillota</taxon>
        <taxon>Bacilli</taxon>
        <taxon>Bacillales</taxon>
        <taxon>Paenibacillaceae</taxon>
        <taxon>Brevibacillus</taxon>
    </lineage>
</organism>
<dbReference type="GO" id="GO:0005886">
    <property type="term" value="C:plasma membrane"/>
    <property type="evidence" value="ECO:0007669"/>
    <property type="project" value="UniProtKB-SubCell"/>
</dbReference>
<dbReference type="EMBL" id="LGIQ01000009">
    <property type="protein sequence ID" value="KNB72072.1"/>
    <property type="molecule type" value="Genomic_DNA"/>
</dbReference>
<feature type="transmembrane region" description="Helical" evidence="14">
    <location>
        <begin position="86"/>
        <end position="114"/>
    </location>
</feature>
<keyword evidence="10" id="KW-0067">ATP-binding</keyword>
<keyword evidence="19" id="KW-1185">Reference proteome</keyword>
<sequence length="583" mass="63084">MDNLTLLLIERMGILLTLAFILTRIPLFRQLLDRELHMGTSIAFSVMFGLFGIAGTYAGVVVGEAGYVPSFWIFQLNASEIIANSTLVGVVIGGLLGGPLVGMGAGIIAGFHVFHMGGFGALPIGLSVPLTGLLAGYVARFFSQERVISPSKALFIGMFAPVIQMSLLLIMAGPPDFIRTMVNIIGVPMVLTNSISIAIFTTMIRVALQEEERSAALEAERAFKIAERIQPHLKMGLTPQTAQAAALLLQREVKAAAVAVMDRKQLLAHVGAGADHHLPGEMLLSDLERRAIYSGGIEKGFGRESMGCSHKNCTLQASILLPIREGGSVIGLIKLYFRRPQQIGKVEEALARGLSNLIANQMTLALTEKMKGLMKDAELRMLQAQIHPHFLFNTLNSIVTLIRIDPQLARHMTIQLGTFMRLNLKLTSSPLVSVQQELDHLYAYLEIVRIRFSEQFVITCQVDDGVGEAMIPPGTLQPLIENSIHHGLSHMTTGGEISLTVKKTAAQIVFDLEDNGRGISDELLPILGSVPMKGGDGNGIGVHNVNSRLVSLMGPSAKLVFRNKPEGGCHITFAIPIQKEESA</sequence>
<evidence type="ECO:0000256" key="14">
    <source>
        <dbReference type="SAM" id="Phobius"/>
    </source>
</evidence>
<feature type="transmembrane region" description="Helical" evidence="14">
    <location>
        <begin position="154"/>
        <end position="172"/>
    </location>
</feature>
<proteinExistence type="predicted"/>
<dbReference type="OrthoDB" id="9776552at2"/>
<gene>
    <name evidence="16" type="primary">lytS</name>
    <name evidence="17" type="ORF">ADS79_21245</name>
    <name evidence="16" type="ORF">BRE01_00930</name>
</gene>
<dbReference type="GO" id="GO:0005524">
    <property type="term" value="F:ATP binding"/>
    <property type="evidence" value="ECO:0007669"/>
    <property type="project" value="UniProtKB-KW"/>
</dbReference>
<protein>
    <recommendedName>
        <fullName evidence="3">histidine kinase</fullName>
        <ecNumber evidence="3">2.7.13.3</ecNumber>
    </recommendedName>
</protein>
<dbReference type="PATRIC" id="fig|54915.3.peg.3379"/>
<dbReference type="InterPro" id="IPR010559">
    <property type="entry name" value="Sig_transdc_His_kin_internal"/>
</dbReference>
<feature type="transmembrane region" description="Helical" evidence="14">
    <location>
        <begin position="12"/>
        <end position="32"/>
    </location>
</feature>
<reference evidence="18" key="1">
    <citation type="submission" date="2015-07" db="EMBL/GenBank/DDBJ databases">
        <title>Genome sequencing project for genomic taxonomy and phylogenomics of Bacillus-like bacteria.</title>
        <authorList>
            <person name="Liu B."/>
            <person name="Wang J."/>
            <person name="Zhu Y."/>
            <person name="Liu G."/>
            <person name="Chen Q."/>
            <person name="Chen Z."/>
            <person name="Lan J."/>
            <person name="Che J."/>
            <person name="Ge C."/>
            <person name="Shi H."/>
            <person name="Pan Z."/>
            <person name="Liu X."/>
        </authorList>
    </citation>
    <scope>NUCLEOTIDE SEQUENCE [LARGE SCALE GENOMIC DNA]</scope>
    <source>
        <strain evidence="18">DSM 9887</strain>
    </source>
</reference>
<dbReference type="RefSeq" id="WP_049741094.1">
    <property type="nucleotide sequence ID" value="NZ_BJON01000002.1"/>
</dbReference>
<keyword evidence="4" id="KW-1003">Cell membrane</keyword>
<evidence type="ECO:0000256" key="12">
    <source>
        <dbReference type="ARBA" id="ARBA00023012"/>
    </source>
</evidence>